<protein>
    <submittedName>
        <fullName evidence="3">DNA topoisomerase IB</fullName>
    </submittedName>
</protein>
<dbReference type="RefSeq" id="WP_219003136.1">
    <property type="nucleotide sequence ID" value="NZ_CP079194.1"/>
</dbReference>
<dbReference type="InterPro" id="IPR013500">
    <property type="entry name" value="TopoI_cat_euk"/>
</dbReference>
<evidence type="ECO:0000259" key="1">
    <source>
        <dbReference type="Pfam" id="PF01028"/>
    </source>
</evidence>
<name>A0A8F6YB08_9RHOB</name>
<dbReference type="GO" id="GO:0003677">
    <property type="term" value="F:DNA binding"/>
    <property type="evidence" value="ECO:0007669"/>
    <property type="project" value="InterPro"/>
</dbReference>
<reference evidence="3 4" key="1">
    <citation type="submission" date="2021-07" db="EMBL/GenBank/DDBJ databases">
        <title>A novel Jannaschia species isolated from marine dinoflagellate Ceratoperidinium margalefii.</title>
        <authorList>
            <person name="Jiang Y."/>
            <person name="Li Z."/>
        </authorList>
    </citation>
    <scope>NUCLEOTIDE SEQUENCE [LARGE SCALE GENOMIC DNA]</scope>
    <source>
        <strain evidence="3 4">J12C1-MA-4</strain>
    </source>
</reference>
<gene>
    <name evidence="3" type="ORF">KYE46_02085</name>
</gene>
<sequence>MIPENLTYYPDDRPGITRRRAGRGFSYRAPDGTRIEQAAERKRIEALAVPPAYTDVWISPRKRGHLQATGIDAATRKQYRYHPDWSAFRSALKFDDLPRFGLALPRIRAAIREGLEEEVGSRTFALSAVLGLIDRLSLRPGHPEYAETNGSFGATTLRSKHLVANDDGTELRFRAKGGVKVSEVLSDKRLARALHKLDDLPGAPLATWLDGETVRQITPDMVSAHLAEITGEEGLTPKTFRTWNGSVAAMEVALRDDEVTIKDMAEAAAERLNNTPTIARNSYIHPDVIGLADVSASERVSFGEAGTPARLRKAERAMLALLG</sequence>
<dbReference type="EMBL" id="CP079194">
    <property type="protein sequence ID" value="QXT40073.1"/>
    <property type="molecule type" value="Genomic_DNA"/>
</dbReference>
<dbReference type="PROSITE" id="PS52038">
    <property type="entry name" value="TOPO_IB_2"/>
    <property type="match status" value="1"/>
</dbReference>
<proteinExistence type="predicted"/>
<dbReference type="KEGG" id="gce:KYE46_02085"/>
<organism evidence="3 4">
    <name type="scientific">Gymnodinialimonas ceratoperidinii</name>
    <dbReference type="NCBI Taxonomy" id="2856823"/>
    <lineage>
        <taxon>Bacteria</taxon>
        <taxon>Pseudomonadati</taxon>
        <taxon>Pseudomonadota</taxon>
        <taxon>Alphaproteobacteria</taxon>
        <taxon>Rhodobacterales</taxon>
        <taxon>Paracoccaceae</taxon>
        <taxon>Gymnodinialimonas</taxon>
    </lineage>
</organism>
<dbReference type="GO" id="GO:0006265">
    <property type="term" value="P:DNA topological change"/>
    <property type="evidence" value="ECO:0007669"/>
    <property type="project" value="InterPro"/>
</dbReference>
<dbReference type="GO" id="GO:0003917">
    <property type="term" value="F:DNA topoisomerase type I (single strand cut, ATP-independent) activity"/>
    <property type="evidence" value="ECO:0007669"/>
    <property type="project" value="InterPro"/>
</dbReference>
<evidence type="ECO:0000313" key="3">
    <source>
        <dbReference type="EMBL" id="QXT40073.1"/>
    </source>
</evidence>
<dbReference type="Pfam" id="PF01028">
    <property type="entry name" value="Topoisom_I"/>
    <property type="match status" value="1"/>
</dbReference>
<feature type="domain" description="DNA topoisomerase IB N-terminal" evidence="2">
    <location>
        <begin position="24"/>
        <end position="72"/>
    </location>
</feature>
<feature type="domain" description="DNA topoisomerase I catalytic core eukaryotic-type" evidence="1">
    <location>
        <begin position="91"/>
        <end position="257"/>
    </location>
</feature>
<dbReference type="Pfam" id="PF21338">
    <property type="entry name" value="Top1B_N_bact"/>
    <property type="match status" value="1"/>
</dbReference>
<evidence type="ECO:0000259" key="2">
    <source>
        <dbReference type="Pfam" id="PF21338"/>
    </source>
</evidence>
<dbReference type="AlphaFoldDB" id="A0A8F6YB08"/>
<dbReference type="InterPro" id="IPR049331">
    <property type="entry name" value="Top1B_N_bact"/>
</dbReference>
<evidence type="ECO:0000313" key="4">
    <source>
        <dbReference type="Proteomes" id="UP000825009"/>
    </source>
</evidence>
<keyword evidence="4" id="KW-1185">Reference proteome</keyword>
<dbReference type="Proteomes" id="UP000825009">
    <property type="component" value="Chromosome"/>
</dbReference>
<accession>A0A8F6YB08</accession>